<keyword evidence="6" id="KW-1185">Reference proteome</keyword>
<dbReference type="AlphaFoldDB" id="A0A512JPV9"/>
<dbReference type="GO" id="GO:0043565">
    <property type="term" value="F:sequence-specific DNA binding"/>
    <property type="evidence" value="ECO:0007669"/>
    <property type="project" value="InterPro"/>
</dbReference>
<evidence type="ECO:0000259" key="4">
    <source>
        <dbReference type="PROSITE" id="PS01124"/>
    </source>
</evidence>
<dbReference type="PRINTS" id="PR00032">
    <property type="entry name" value="HTHARAC"/>
</dbReference>
<evidence type="ECO:0000256" key="3">
    <source>
        <dbReference type="ARBA" id="ARBA00023163"/>
    </source>
</evidence>
<dbReference type="EMBL" id="BJZV01000026">
    <property type="protein sequence ID" value="GEP12000.1"/>
    <property type="molecule type" value="Genomic_DNA"/>
</dbReference>
<dbReference type="InterPro" id="IPR009057">
    <property type="entry name" value="Homeodomain-like_sf"/>
</dbReference>
<keyword evidence="1" id="KW-0805">Transcription regulation</keyword>
<comment type="caution">
    <text evidence="5">The sequence shown here is derived from an EMBL/GenBank/DDBJ whole genome shotgun (WGS) entry which is preliminary data.</text>
</comment>
<dbReference type="OrthoDB" id="110167at2"/>
<proteinExistence type="predicted"/>
<dbReference type="InterPro" id="IPR050204">
    <property type="entry name" value="AraC_XylS_family_regulators"/>
</dbReference>
<accession>A0A512JPV9</accession>
<dbReference type="Proteomes" id="UP000321750">
    <property type="component" value="Unassembled WGS sequence"/>
</dbReference>
<reference evidence="5 6" key="1">
    <citation type="submission" date="2019-07" db="EMBL/GenBank/DDBJ databases">
        <title>Whole genome shotgun sequence of Methylobacterium gnaphalii NBRC 107716.</title>
        <authorList>
            <person name="Hosoyama A."/>
            <person name="Uohara A."/>
            <person name="Ohji S."/>
            <person name="Ichikawa N."/>
        </authorList>
    </citation>
    <scope>NUCLEOTIDE SEQUENCE [LARGE SCALE GENOMIC DNA]</scope>
    <source>
        <strain evidence="5 6">NBRC 107716</strain>
    </source>
</reference>
<dbReference type="GO" id="GO:0003700">
    <property type="term" value="F:DNA-binding transcription factor activity"/>
    <property type="evidence" value="ECO:0007669"/>
    <property type="project" value="InterPro"/>
</dbReference>
<keyword evidence="2" id="KW-0238">DNA-binding</keyword>
<evidence type="ECO:0000313" key="6">
    <source>
        <dbReference type="Proteomes" id="UP000321750"/>
    </source>
</evidence>
<dbReference type="SUPFAM" id="SSF46689">
    <property type="entry name" value="Homeodomain-like"/>
    <property type="match status" value="2"/>
</dbReference>
<dbReference type="PANTHER" id="PTHR46796">
    <property type="entry name" value="HTH-TYPE TRANSCRIPTIONAL ACTIVATOR RHAS-RELATED"/>
    <property type="match status" value="1"/>
</dbReference>
<feature type="domain" description="HTH araC/xylS-type" evidence="4">
    <location>
        <begin position="196"/>
        <end position="294"/>
    </location>
</feature>
<dbReference type="Gene3D" id="1.10.10.60">
    <property type="entry name" value="Homeodomain-like"/>
    <property type="match status" value="2"/>
</dbReference>
<dbReference type="PANTHER" id="PTHR46796:SF6">
    <property type="entry name" value="ARAC SUBFAMILY"/>
    <property type="match status" value="1"/>
</dbReference>
<keyword evidence="3" id="KW-0804">Transcription</keyword>
<dbReference type="SMART" id="SM00342">
    <property type="entry name" value="HTH_ARAC"/>
    <property type="match status" value="1"/>
</dbReference>
<dbReference type="InterPro" id="IPR018060">
    <property type="entry name" value="HTH_AraC"/>
</dbReference>
<dbReference type="PROSITE" id="PS00041">
    <property type="entry name" value="HTH_ARAC_FAMILY_1"/>
    <property type="match status" value="1"/>
</dbReference>
<evidence type="ECO:0000256" key="1">
    <source>
        <dbReference type="ARBA" id="ARBA00023015"/>
    </source>
</evidence>
<dbReference type="InterPro" id="IPR020449">
    <property type="entry name" value="Tscrpt_reg_AraC-type_HTH"/>
</dbReference>
<name>A0A512JPV9_9HYPH</name>
<protein>
    <submittedName>
        <fullName evidence="5">AraC family transcriptional regulator</fullName>
    </submittedName>
</protein>
<evidence type="ECO:0000313" key="5">
    <source>
        <dbReference type="EMBL" id="GEP12000.1"/>
    </source>
</evidence>
<sequence>MPIECHANEKYVTGHCLGSSRGRGWTNVLAERWSHARGELPSVLPRDTELAVLLSDATLVDREGAGLKQRTHGRRGTAWLCPAGIREEYIDFKQPLRDCLHIFLPAQPFAHAVEQDFGVDPARVALRYDVIARDPFIEQVAVQIARELDRQTAAGALLIEGLGQALSAYLVNHCAETAVRLKPPLCERPLDERRKQRVLAFIEAHVAQPFTVAELAAVACMSPAHFARSFKQTFGVAPHAYVSAQRLDLARKLLSGRAHDLAAVATAAGFSNASNFARAFKQATGYTPAEYRELGLEGVQ</sequence>
<dbReference type="RefSeq" id="WP_147048401.1">
    <property type="nucleotide sequence ID" value="NZ_BJZV01000026.1"/>
</dbReference>
<gene>
    <name evidence="5" type="ORF">MGN01_38450</name>
</gene>
<dbReference type="InterPro" id="IPR018062">
    <property type="entry name" value="HTH_AraC-typ_CS"/>
</dbReference>
<evidence type="ECO:0000256" key="2">
    <source>
        <dbReference type="ARBA" id="ARBA00023125"/>
    </source>
</evidence>
<organism evidence="5 6">
    <name type="scientific">Methylobacterium gnaphalii</name>
    <dbReference type="NCBI Taxonomy" id="1010610"/>
    <lineage>
        <taxon>Bacteria</taxon>
        <taxon>Pseudomonadati</taxon>
        <taxon>Pseudomonadota</taxon>
        <taxon>Alphaproteobacteria</taxon>
        <taxon>Hyphomicrobiales</taxon>
        <taxon>Methylobacteriaceae</taxon>
        <taxon>Methylobacterium</taxon>
    </lineage>
</organism>
<dbReference type="Pfam" id="PF12833">
    <property type="entry name" value="HTH_18"/>
    <property type="match status" value="1"/>
</dbReference>
<dbReference type="PROSITE" id="PS01124">
    <property type="entry name" value="HTH_ARAC_FAMILY_2"/>
    <property type="match status" value="1"/>
</dbReference>